<gene>
    <name evidence="3" type="ORF">FGL98_21370</name>
</gene>
<feature type="transmembrane region" description="Helical" evidence="1">
    <location>
        <begin position="58"/>
        <end position="78"/>
    </location>
</feature>
<evidence type="ECO:0000313" key="3">
    <source>
        <dbReference type="EMBL" id="TWP33431.1"/>
    </source>
</evidence>
<keyword evidence="1" id="KW-0472">Membrane</keyword>
<proteinExistence type="predicted"/>
<sequence>MFRADGPPLHPSAAHAHELLAQELSKPAYHDQSSPIIRVIAWSRDQLQRLLADSAGRLPPVLLVVVVLVVVAIIAVTVPRLRRSKRRVKAAAGGGVLTGESADADELRRRAAAAMGRGRYGDALTDYFRAVARSSEERALVQVAPGSTAHEIALELHTLFPAEGRALLDAAGEFDRVCYGGATADPGSAGAVRDLDHRLAQARPTHPDRLVAQ</sequence>
<keyword evidence="1" id="KW-0812">Transmembrane</keyword>
<dbReference type="Proteomes" id="UP000320244">
    <property type="component" value="Unassembled WGS sequence"/>
</dbReference>
<dbReference type="InterPro" id="IPR025403">
    <property type="entry name" value="TgpA-like_C"/>
</dbReference>
<evidence type="ECO:0000313" key="4">
    <source>
        <dbReference type="Proteomes" id="UP000320244"/>
    </source>
</evidence>
<reference evidence="3 4" key="2">
    <citation type="submission" date="2019-08" db="EMBL/GenBank/DDBJ databases">
        <title>Jejuicoccus antrihumi gen. nov., sp. nov., a new member of the family Dermacoccaceae isolated from a cave.</title>
        <authorList>
            <person name="Schumann P."/>
            <person name="Kim I.S."/>
        </authorList>
    </citation>
    <scope>NUCLEOTIDE SEQUENCE [LARGE SCALE GENOMIC DNA]</scope>
    <source>
        <strain evidence="3 4">C5-26</strain>
    </source>
</reference>
<reference evidence="3 4" key="1">
    <citation type="submission" date="2019-05" db="EMBL/GenBank/DDBJ databases">
        <authorList>
            <person name="Lee S.D."/>
        </authorList>
    </citation>
    <scope>NUCLEOTIDE SEQUENCE [LARGE SCALE GENOMIC DNA]</scope>
    <source>
        <strain evidence="3 4">C5-26</strain>
    </source>
</reference>
<dbReference type="RefSeq" id="WP_146320324.1">
    <property type="nucleotide sequence ID" value="NZ_VCQV01000042.1"/>
</dbReference>
<comment type="caution">
    <text evidence="3">The sequence shown here is derived from an EMBL/GenBank/DDBJ whole genome shotgun (WGS) entry which is preliminary data.</text>
</comment>
<feature type="domain" description="Protein-glutamine gamma-glutamyltransferase-like C-terminal" evidence="2">
    <location>
        <begin position="128"/>
        <end position="195"/>
    </location>
</feature>
<dbReference type="EMBL" id="VCQV01000042">
    <property type="protein sequence ID" value="TWP33431.1"/>
    <property type="molecule type" value="Genomic_DNA"/>
</dbReference>
<dbReference type="AlphaFoldDB" id="A0A563DU19"/>
<dbReference type="Pfam" id="PF13559">
    <property type="entry name" value="DUF4129"/>
    <property type="match status" value="1"/>
</dbReference>
<keyword evidence="4" id="KW-1185">Reference proteome</keyword>
<evidence type="ECO:0000259" key="2">
    <source>
        <dbReference type="Pfam" id="PF13559"/>
    </source>
</evidence>
<evidence type="ECO:0000256" key="1">
    <source>
        <dbReference type="SAM" id="Phobius"/>
    </source>
</evidence>
<keyword evidence="1" id="KW-1133">Transmembrane helix</keyword>
<name>A0A563DU19_9MICO</name>
<dbReference type="OrthoDB" id="3389322at2"/>
<organism evidence="3 4">
    <name type="scientific">Leekyejoonella antrihumi</name>
    <dbReference type="NCBI Taxonomy" id="1660198"/>
    <lineage>
        <taxon>Bacteria</taxon>
        <taxon>Bacillati</taxon>
        <taxon>Actinomycetota</taxon>
        <taxon>Actinomycetes</taxon>
        <taxon>Micrococcales</taxon>
        <taxon>Dermacoccaceae</taxon>
        <taxon>Leekyejoonella</taxon>
    </lineage>
</organism>
<accession>A0A563DU19</accession>
<protein>
    <submittedName>
        <fullName evidence="3">DUF4129 domain-containing protein</fullName>
    </submittedName>
</protein>